<evidence type="ECO:0000256" key="1">
    <source>
        <dbReference type="ARBA" id="ARBA00004429"/>
    </source>
</evidence>
<evidence type="ECO:0000256" key="2">
    <source>
        <dbReference type="ARBA" id="ARBA00022448"/>
    </source>
</evidence>
<protein>
    <submittedName>
        <fullName evidence="12">Unannotated protein</fullName>
    </submittedName>
</protein>
<dbReference type="InterPro" id="IPR047817">
    <property type="entry name" value="ABC2_TM_bact-type"/>
</dbReference>
<evidence type="ECO:0000313" key="13">
    <source>
        <dbReference type="EMBL" id="CAB5021484.1"/>
    </source>
</evidence>
<dbReference type="AlphaFoldDB" id="A0A6J7P0U3"/>
<dbReference type="Pfam" id="PF01061">
    <property type="entry name" value="ABC2_membrane"/>
    <property type="match status" value="1"/>
</dbReference>
<dbReference type="GO" id="GO:0140359">
    <property type="term" value="F:ABC-type transporter activity"/>
    <property type="evidence" value="ECO:0007669"/>
    <property type="project" value="InterPro"/>
</dbReference>
<evidence type="ECO:0000256" key="8">
    <source>
        <dbReference type="SAM" id="Phobius"/>
    </source>
</evidence>
<feature type="transmembrane region" description="Helical" evidence="8">
    <location>
        <begin position="255"/>
        <end position="274"/>
    </location>
</feature>
<name>A0A6J7P0U3_9ZZZZ</name>
<evidence type="ECO:0000259" key="9">
    <source>
        <dbReference type="PROSITE" id="PS51012"/>
    </source>
</evidence>
<comment type="subcellular location">
    <subcellularLocation>
        <location evidence="1">Cell inner membrane</location>
        <topology evidence="1">Multi-pass membrane protein</topology>
    </subcellularLocation>
</comment>
<proteinExistence type="predicted"/>
<dbReference type="GO" id="GO:0005886">
    <property type="term" value="C:plasma membrane"/>
    <property type="evidence" value="ECO:0007669"/>
    <property type="project" value="UniProtKB-SubCell"/>
</dbReference>
<feature type="transmembrane region" description="Helical" evidence="8">
    <location>
        <begin position="166"/>
        <end position="193"/>
    </location>
</feature>
<sequence length="285" mass="30863">MNSAIPQIPDSPPPEWRYRRALRVGTSLRELGRSRHIISGLVVRQVRSQYSQQVLGLAWAVLAPLAQMLVFTFLLNRVGNSTFSTGGVPRPLFLYVGLTAWSFFSSSVSSAGSSLVGNPLLNKVYAPREVFPLSQVCSSGVDAIASTALLPLLFLAAGRWPSSTFYWFPVLVLILVTATVAIALAVSALTVYVRDLRSGLPLILQLGLFLTPILYPISQIPTQFRALTMAINPIAGVVDGLRACLFYNQAPNPTYTLLAAGSSLLYLVGGFLLFKRLETGFADVS</sequence>
<feature type="transmembrane region" description="Helical" evidence="8">
    <location>
        <begin position="95"/>
        <end position="121"/>
    </location>
</feature>
<dbReference type="GO" id="GO:0015920">
    <property type="term" value="P:lipopolysaccharide transport"/>
    <property type="evidence" value="ECO:0007669"/>
    <property type="project" value="TreeGrafter"/>
</dbReference>
<dbReference type="PROSITE" id="PS51012">
    <property type="entry name" value="ABC_TM2"/>
    <property type="match status" value="1"/>
</dbReference>
<dbReference type="EMBL" id="CAEZWM010000002">
    <property type="protein sequence ID" value="CAB4644768.1"/>
    <property type="molecule type" value="Genomic_DNA"/>
</dbReference>
<dbReference type="EMBL" id="CAEZZU010000002">
    <property type="protein sequence ID" value="CAB4767061.1"/>
    <property type="molecule type" value="Genomic_DNA"/>
</dbReference>
<evidence type="ECO:0000313" key="11">
    <source>
        <dbReference type="EMBL" id="CAB4767061.1"/>
    </source>
</evidence>
<evidence type="ECO:0000313" key="12">
    <source>
        <dbReference type="EMBL" id="CAB4996683.1"/>
    </source>
</evidence>
<keyword evidence="6 8" id="KW-1133">Transmembrane helix</keyword>
<organism evidence="12">
    <name type="scientific">freshwater metagenome</name>
    <dbReference type="NCBI Taxonomy" id="449393"/>
    <lineage>
        <taxon>unclassified sequences</taxon>
        <taxon>metagenomes</taxon>
        <taxon>ecological metagenomes</taxon>
    </lineage>
</organism>
<keyword evidence="4" id="KW-0997">Cell inner membrane</keyword>
<dbReference type="PANTHER" id="PTHR30413">
    <property type="entry name" value="INNER MEMBRANE TRANSPORT PERMEASE"/>
    <property type="match status" value="1"/>
</dbReference>
<feature type="transmembrane region" description="Helical" evidence="8">
    <location>
        <begin position="54"/>
        <end position="75"/>
    </location>
</feature>
<evidence type="ECO:0000313" key="10">
    <source>
        <dbReference type="EMBL" id="CAB4644768.1"/>
    </source>
</evidence>
<evidence type="ECO:0000256" key="7">
    <source>
        <dbReference type="ARBA" id="ARBA00023136"/>
    </source>
</evidence>
<keyword evidence="7 8" id="KW-0472">Membrane</keyword>
<dbReference type="PANTHER" id="PTHR30413:SF8">
    <property type="entry name" value="TRANSPORT PERMEASE PROTEIN"/>
    <property type="match status" value="1"/>
</dbReference>
<accession>A0A6J7P0U3</accession>
<keyword evidence="3" id="KW-1003">Cell membrane</keyword>
<feature type="transmembrane region" description="Helical" evidence="8">
    <location>
        <begin position="200"/>
        <end position="218"/>
    </location>
</feature>
<dbReference type="EMBL" id="CAFBPF010000184">
    <property type="protein sequence ID" value="CAB5021484.1"/>
    <property type="molecule type" value="Genomic_DNA"/>
</dbReference>
<gene>
    <name evidence="10" type="ORF">UFOPK2242_00055</name>
    <name evidence="11" type="ORF">UFOPK2925_00041</name>
    <name evidence="12" type="ORF">UFOPK3974_01256</name>
    <name evidence="13" type="ORF">UFOPK4071_01255</name>
</gene>
<evidence type="ECO:0000256" key="5">
    <source>
        <dbReference type="ARBA" id="ARBA00022692"/>
    </source>
</evidence>
<reference evidence="12" key="1">
    <citation type="submission" date="2020-05" db="EMBL/GenBank/DDBJ databases">
        <authorList>
            <person name="Chiriac C."/>
            <person name="Salcher M."/>
            <person name="Ghai R."/>
            <person name="Kavagutti S V."/>
        </authorList>
    </citation>
    <scope>NUCLEOTIDE SEQUENCE</scope>
</reference>
<feature type="domain" description="ABC transmembrane type-2" evidence="9">
    <location>
        <begin position="55"/>
        <end position="277"/>
    </location>
</feature>
<evidence type="ECO:0000256" key="3">
    <source>
        <dbReference type="ARBA" id="ARBA00022475"/>
    </source>
</evidence>
<keyword evidence="2" id="KW-0813">Transport</keyword>
<dbReference type="InterPro" id="IPR013525">
    <property type="entry name" value="ABC2_TM"/>
</dbReference>
<evidence type="ECO:0000256" key="6">
    <source>
        <dbReference type="ARBA" id="ARBA00022989"/>
    </source>
</evidence>
<keyword evidence="5 8" id="KW-0812">Transmembrane</keyword>
<dbReference type="EMBL" id="CAFBOR010000196">
    <property type="protein sequence ID" value="CAB4996683.1"/>
    <property type="molecule type" value="Genomic_DNA"/>
</dbReference>
<evidence type="ECO:0000256" key="4">
    <source>
        <dbReference type="ARBA" id="ARBA00022519"/>
    </source>
</evidence>
<feature type="transmembrane region" description="Helical" evidence="8">
    <location>
        <begin position="133"/>
        <end position="154"/>
    </location>
</feature>